<keyword evidence="9" id="KW-1185">Reference proteome</keyword>
<comment type="subcellular location">
    <subcellularLocation>
        <location evidence="5">Cell membrane</location>
        <topology evidence="5">Multi-pass membrane protein</topology>
    </subcellularLocation>
    <subcellularLocation>
        <location evidence="1">Endomembrane system</location>
        <topology evidence="1">Multi-pass membrane protein</topology>
    </subcellularLocation>
    <subcellularLocation>
        <location evidence="6">Membrane</location>
        <topology evidence="6">Multi-pass membrane protein</topology>
    </subcellularLocation>
</comment>
<name>A0A1I2JZ27_9GAMM</name>
<evidence type="ECO:0000256" key="5">
    <source>
        <dbReference type="HAMAP-Rule" id="MF_00445"/>
    </source>
</evidence>
<dbReference type="GO" id="GO:0012505">
    <property type="term" value="C:endomembrane system"/>
    <property type="evidence" value="ECO:0007669"/>
    <property type="project" value="UniProtKB-SubCell"/>
</dbReference>
<reference evidence="8 9" key="1">
    <citation type="submission" date="2016-10" db="EMBL/GenBank/DDBJ databases">
        <authorList>
            <person name="de Groot N.N."/>
        </authorList>
    </citation>
    <scope>NUCLEOTIDE SEQUENCE [LARGE SCALE GENOMIC DNA]</scope>
    <source>
        <strain evidence="8 9">DSM 23609</strain>
    </source>
</reference>
<dbReference type="Pfam" id="PF00361">
    <property type="entry name" value="Proton_antipo_M"/>
    <property type="match status" value="1"/>
</dbReference>
<evidence type="ECO:0000256" key="4">
    <source>
        <dbReference type="ARBA" id="ARBA00023136"/>
    </source>
</evidence>
<evidence type="ECO:0000313" key="9">
    <source>
        <dbReference type="Proteomes" id="UP000199771"/>
    </source>
</evidence>
<feature type="transmembrane region" description="Helical" evidence="5">
    <location>
        <begin position="238"/>
        <end position="257"/>
    </location>
</feature>
<feature type="transmembrane region" description="Helical" evidence="5">
    <location>
        <begin position="37"/>
        <end position="54"/>
    </location>
</feature>
<organism evidence="8 9">
    <name type="scientific">Fontimonas thermophila</name>
    <dbReference type="NCBI Taxonomy" id="1076937"/>
    <lineage>
        <taxon>Bacteria</taxon>
        <taxon>Pseudomonadati</taxon>
        <taxon>Pseudomonadota</taxon>
        <taxon>Gammaproteobacteria</taxon>
        <taxon>Nevskiales</taxon>
        <taxon>Nevskiaceae</taxon>
        <taxon>Fontimonas</taxon>
    </lineage>
</organism>
<dbReference type="PANTHER" id="PTHR22773">
    <property type="entry name" value="NADH DEHYDROGENASE"/>
    <property type="match status" value="1"/>
</dbReference>
<feature type="transmembrane region" description="Helical" evidence="5">
    <location>
        <begin position="74"/>
        <end position="93"/>
    </location>
</feature>
<dbReference type="InterPro" id="IPR010096">
    <property type="entry name" value="NADH-Q_OxRdtase_suN/2"/>
</dbReference>
<comment type="catalytic activity">
    <reaction evidence="5">
        <text>a quinone + NADH + 5 H(+)(in) = a quinol + NAD(+) + 4 H(+)(out)</text>
        <dbReference type="Rhea" id="RHEA:57888"/>
        <dbReference type="ChEBI" id="CHEBI:15378"/>
        <dbReference type="ChEBI" id="CHEBI:24646"/>
        <dbReference type="ChEBI" id="CHEBI:57540"/>
        <dbReference type="ChEBI" id="CHEBI:57945"/>
        <dbReference type="ChEBI" id="CHEBI:132124"/>
    </reaction>
</comment>
<comment type="similarity">
    <text evidence="5">Belongs to the complex I subunit 2 family.</text>
</comment>
<dbReference type="GO" id="GO:0008137">
    <property type="term" value="F:NADH dehydrogenase (ubiquinone) activity"/>
    <property type="evidence" value="ECO:0007669"/>
    <property type="project" value="InterPro"/>
</dbReference>
<evidence type="ECO:0000259" key="7">
    <source>
        <dbReference type="Pfam" id="PF00361"/>
    </source>
</evidence>
<evidence type="ECO:0000256" key="6">
    <source>
        <dbReference type="RuleBase" id="RU000320"/>
    </source>
</evidence>
<dbReference type="OrthoDB" id="9768329at2"/>
<feature type="transmembrane region" description="Helical" evidence="5">
    <location>
        <begin position="269"/>
        <end position="288"/>
    </location>
</feature>
<dbReference type="RefSeq" id="WP_091534591.1">
    <property type="nucleotide sequence ID" value="NZ_FOOC01000010.1"/>
</dbReference>
<dbReference type="EMBL" id="FOOC01000010">
    <property type="protein sequence ID" value="SFF58006.1"/>
    <property type="molecule type" value="Genomic_DNA"/>
</dbReference>
<dbReference type="HAMAP" id="MF_00445">
    <property type="entry name" value="NDH1_NuoN_1"/>
    <property type="match status" value="1"/>
</dbReference>
<sequence length="484" mass="50743">MNTTLDAQLWAAAPLILMAVGIVIVMLVIAGTRNHRAIAQLTTLGFVLTCIVSLMPERATEVTPLLLIDDYARWVMALIAAAGAVTTALIYGYLADHDGYREEMYLLLLLAAFGAMVLAASCHAASLLLGLETLSIALFGMIAYPLRYARPLEAAIKYLILSAAATATLLLGFAFIYAMTGRLQFGPLGAAVAALSGADRAIAHAGLALIWVGFAFKLSLAPFHLWTADVYEGAPAPVAGFLAAVSKGAVAVALLRWLDAAALAQTPALAHMLSVLAVASIAIGNLGALQQNNVKRLLAYSSIAHFGYLLVPFLVGGSVAREAVLFYVAAYTVMTLGSFGAVAALSGSQARDDADHLYDYRGLFWRRPLVTSVFVPMLLAQAGVPLTVGFLAKFYVLAAAVEQHAWMLALAVIVGSAVGLYYYLRLAIVQFLPKPGGMQREARLSEAAVATSVALVSLVVALIGAGIWPQPLAAAVSRALAGSG</sequence>
<dbReference type="NCBIfam" id="TIGR01770">
    <property type="entry name" value="NDH_I_N"/>
    <property type="match status" value="1"/>
</dbReference>
<keyword evidence="5" id="KW-1003">Cell membrane</keyword>
<feature type="transmembrane region" description="Helical" evidence="5">
    <location>
        <begin position="201"/>
        <end position="226"/>
    </location>
</feature>
<feature type="transmembrane region" description="Helical" evidence="5">
    <location>
        <begin position="369"/>
        <end position="392"/>
    </location>
</feature>
<feature type="transmembrane region" description="Helical" evidence="5">
    <location>
        <begin position="127"/>
        <end position="146"/>
    </location>
</feature>
<gene>
    <name evidence="5" type="primary">nuoN</name>
    <name evidence="8" type="ORF">SAMN04488120_11031</name>
</gene>
<accession>A0A1I2JZ27</accession>
<dbReference type="Proteomes" id="UP000199771">
    <property type="component" value="Unassembled WGS sequence"/>
</dbReference>
<keyword evidence="5" id="KW-0520">NAD</keyword>
<feature type="transmembrane region" description="Helical" evidence="5">
    <location>
        <begin position="404"/>
        <end position="424"/>
    </location>
</feature>
<keyword evidence="2 5" id="KW-0812">Transmembrane</keyword>
<feature type="transmembrane region" description="Helical" evidence="5">
    <location>
        <begin position="105"/>
        <end position="121"/>
    </location>
</feature>
<feature type="domain" description="NADH:quinone oxidoreductase/Mrp antiporter transmembrane" evidence="7">
    <location>
        <begin position="125"/>
        <end position="417"/>
    </location>
</feature>
<keyword evidence="5" id="KW-0874">Quinone</keyword>
<dbReference type="EC" id="7.1.1.-" evidence="5"/>
<dbReference type="AlphaFoldDB" id="A0A1I2JZ27"/>
<evidence type="ECO:0000256" key="3">
    <source>
        <dbReference type="ARBA" id="ARBA00022989"/>
    </source>
</evidence>
<keyword evidence="5" id="KW-0813">Transport</keyword>
<keyword evidence="5" id="KW-0830">Ubiquinone</keyword>
<feature type="transmembrane region" description="Helical" evidence="5">
    <location>
        <begin position="444"/>
        <end position="468"/>
    </location>
</feature>
<feature type="transmembrane region" description="Helical" evidence="5">
    <location>
        <begin position="158"/>
        <end position="181"/>
    </location>
</feature>
<proteinExistence type="inferred from homology"/>
<comment type="subunit">
    <text evidence="5">NDH-1 is composed of 14 different subunits. Subunits NuoA, H, J, K, L, M, N constitute the membrane sector of the complex.</text>
</comment>
<dbReference type="GO" id="GO:0042773">
    <property type="term" value="P:ATP synthesis coupled electron transport"/>
    <property type="evidence" value="ECO:0007669"/>
    <property type="project" value="InterPro"/>
</dbReference>
<protein>
    <recommendedName>
        <fullName evidence="5">NADH-quinone oxidoreductase subunit N</fullName>
        <ecNumber evidence="5">7.1.1.-</ecNumber>
    </recommendedName>
    <alternativeName>
        <fullName evidence="5">NADH dehydrogenase I subunit N</fullName>
    </alternativeName>
    <alternativeName>
        <fullName evidence="5">NDH-1 subunit N</fullName>
    </alternativeName>
</protein>
<feature type="transmembrane region" description="Helical" evidence="5">
    <location>
        <begin position="12"/>
        <end position="30"/>
    </location>
</feature>
<dbReference type="GO" id="GO:0050136">
    <property type="term" value="F:NADH dehydrogenase (quinone) (non-electrogenic) activity"/>
    <property type="evidence" value="ECO:0007669"/>
    <property type="project" value="UniProtKB-UniRule"/>
</dbReference>
<dbReference type="InterPro" id="IPR001750">
    <property type="entry name" value="ND/Mrp_TM"/>
</dbReference>
<feature type="transmembrane region" description="Helical" evidence="5">
    <location>
        <begin position="297"/>
        <end position="319"/>
    </location>
</feature>
<dbReference type="STRING" id="1076937.SAMN04488120_11031"/>
<dbReference type="GO" id="GO:0048038">
    <property type="term" value="F:quinone binding"/>
    <property type="evidence" value="ECO:0007669"/>
    <property type="project" value="UniProtKB-KW"/>
</dbReference>
<comment type="function">
    <text evidence="5">NDH-1 shuttles electrons from NADH, via FMN and iron-sulfur (Fe-S) centers, to quinones in the respiratory chain. The immediate electron acceptor for the enzyme in this species is believed to be ubiquinone. Couples the redox reaction to proton translocation (for every two electrons transferred, four hydrogen ions are translocated across the cytoplasmic membrane), and thus conserves the redox energy in a proton gradient.</text>
</comment>
<evidence type="ECO:0000256" key="1">
    <source>
        <dbReference type="ARBA" id="ARBA00004127"/>
    </source>
</evidence>
<keyword evidence="5" id="KW-1278">Translocase</keyword>
<feature type="transmembrane region" description="Helical" evidence="5">
    <location>
        <begin position="325"/>
        <end position="348"/>
    </location>
</feature>
<keyword evidence="4 5" id="KW-0472">Membrane</keyword>
<keyword evidence="3 5" id="KW-1133">Transmembrane helix</keyword>
<evidence type="ECO:0000256" key="2">
    <source>
        <dbReference type="ARBA" id="ARBA00022692"/>
    </source>
</evidence>
<dbReference type="GO" id="GO:0005886">
    <property type="term" value="C:plasma membrane"/>
    <property type="evidence" value="ECO:0007669"/>
    <property type="project" value="UniProtKB-SubCell"/>
</dbReference>
<evidence type="ECO:0000313" key="8">
    <source>
        <dbReference type="EMBL" id="SFF58006.1"/>
    </source>
</evidence>